<dbReference type="EMBL" id="AP012492">
    <property type="protein sequence ID" value="BAM33099.1"/>
    <property type="molecule type" value="Genomic_DNA"/>
</dbReference>
<sequence>MLGGVIGSKAVTQGFTYLKNNPKLKEAVARELADTLAQGFDKAKAKYPLLSALEPRYIIQNERGRIVQAKVMIK</sequence>
<dbReference type="AlphaFoldDB" id="A0AAI8MNZ6"/>
<accession>A0AAI8MNZ6</accession>
<dbReference type="Proteomes" id="UP000006036">
    <property type="component" value="Chromosome 1"/>
</dbReference>
<dbReference type="RefSeq" id="WP_014667197.1">
    <property type="nucleotide sequence ID" value="NC_020555.1"/>
</dbReference>
<protein>
    <submittedName>
        <fullName evidence="1">Uncharacterized protein</fullName>
    </submittedName>
</protein>
<gene>
    <name evidence="1" type="ORF">HCBAA847_1879</name>
</gene>
<proteinExistence type="predicted"/>
<name>A0AAI8MNZ6_9HELI</name>
<evidence type="ECO:0000313" key="2">
    <source>
        <dbReference type="Proteomes" id="UP000006036"/>
    </source>
</evidence>
<organism evidence="1 2">
    <name type="scientific">Helicobacter cinaedi CCUG 18818 = ATCC BAA-847</name>
    <dbReference type="NCBI Taxonomy" id="537971"/>
    <lineage>
        <taxon>Bacteria</taxon>
        <taxon>Pseudomonadati</taxon>
        <taxon>Campylobacterota</taxon>
        <taxon>Epsilonproteobacteria</taxon>
        <taxon>Campylobacterales</taxon>
        <taxon>Helicobacteraceae</taxon>
        <taxon>Helicobacter</taxon>
    </lineage>
</organism>
<evidence type="ECO:0000313" key="1">
    <source>
        <dbReference type="EMBL" id="BAM33099.1"/>
    </source>
</evidence>
<dbReference type="KEGG" id="hcb:HCBAA847_1879"/>
<reference evidence="1 2" key="1">
    <citation type="journal article" date="2012" name="J. Bacteriol.">
        <title>Complete Genome Sequence of Helicobacter cinaedi Type Strain ATCC BAA-847.</title>
        <authorList>
            <person name="Miyoshi-Akiyama T."/>
            <person name="Takeshita N."/>
            <person name="Ohmagari N."/>
            <person name="Kirikae T."/>
        </authorList>
    </citation>
    <scope>NUCLEOTIDE SEQUENCE [LARGE SCALE GENOMIC DNA]</scope>
    <source>
        <strain evidence="1 2">ATCC BAA-847</strain>
    </source>
</reference>